<dbReference type="Pfam" id="PF01638">
    <property type="entry name" value="HxlR"/>
    <property type="match status" value="1"/>
</dbReference>
<protein>
    <recommendedName>
        <fullName evidence="4">HTH hxlR-type domain-containing protein</fullName>
    </recommendedName>
</protein>
<dbReference type="PANTHER" id="PTHR33204">
    <property type="entry name" value="TRANSCRIPTIONAL REGULATOR, MARR FAMILY"/>
    <property type="match status" value="1"/>
</dbReference>
<sequence>MTSTWGVLTLIALKSGTLRFSELRRKVNGVSERMLTQTLQQLEGDRLLTRRSYPVVPPHVEYTLTDLGHEAAAHVECLANWVEDHMPQLAAMPEQA</sequence>
<dbReference type="PROSITE" id="PS51118">
    <property type="entry name" value="HTH_HXLR"/>
    <property type="match status" value="1"/>
</dbReference>
<comment type="caution">
    <text evidence="5">The sequence shown here is derived from an EMBL/GenBank/DDBJ whole genome shotgun (WGS) entry which is preliminary data.</text>
</comment>
<organism evidence="5 6">
    <name type="scientific">Gluconobacter wancherniae NBRC 103581</name>
    <dbReference type="NCBI Taxonomy" id="656744"/>
    <lineage>
        <taxon>Bacteria</taxon>
        <taxon>Pseudomonadati</taxon>
        <taxon>Pseudomonadota</taxon>
        <taxon>Alphaproteobacteria</taxon>
        <taxon>Acetobacterales</taxon>
        <taxon>Acetobacteraceae</taxon>
        <taxon>Gluconobacter</taxon>
    </lineage>
</organism>
<feature type="domain" description="HTH hxlR-type" evidence="4">
    <location>
        <begin position="1"/>
        <end position="90"/>
    </location>
</feature>
<reference evidence="5 6" key="1">
    <citation type="submission" date="2019-07" db="EMBL/GenBank/DDBJ databases">
        <title>Whole genome shotgun sequence of Gluconobacter wancherniae NBRC 103581.</title>
        <authorList>
            <person name="Hosoyama A."/>
            <person name="Uohara A."/>
            <person name="Ohji S."/>
            <person name="Ichikawa N."/>
        </authorList>
    </citation>
    <scope>NUCLEOTIDE SEQUENCE [LARGE SCALE GENOMIC DNA]</scope>
    <source>
        <strain evidence="5 6">NBRC 103581</strain>
    </source>
</reference>
<evidence type="ECO:0000256" key="1">
    <source>
        <dbReference type="ARBA" id="ARBA00023015"/>
    </source>
</evidence>
<accession>A0A511AW00</accession>
<dbReference type="GO" id="GO:0003677">
    <property type="term" value="F:DNA binding"/>
    <property type="evidence" value="ECO:0007669"/>
    <property type="project" value="UniProtKB-KW"/>
</dbReference>
<dbReference type="Proteomes" id="UP000321230">
    <property type="component" value="Unassembled WGS sequence"/>
</dbReference>
<keyword evidence="2" id="KW-0238">DNA-binding</keyword>
<evidence type="ECO:0000313" key="5">
    <source>
        <dbReference type="EMBL" id="GEK92326.1"/>
    </source>
</evidence>
<evidence type="ECO:0000256" key="2">
    <source>
        <dbReference type="ARBA" id="ARBA00023125"/>
    </source>
</evidence>
<dbReference type="InterPro" id="IPR036390">
    <property type="entry name" value="WH_DNA-bd_sf"/>
</dbReference>
<dbReference type="RefSeq" id="WP_228118247.1">
    <property type="nucleotide sequence ID" value="NZ_BARC01000005.1"/>
</dbReference>
<gene>
    <name evidence="5" type="ORF">GWA01_00960</name>
</gene>
<proteinExistence type="predicted"/>
<keyword evidence="1" id="KW-0805">Transcription regulation</keyword>
<dbReference type="Gene3D" id="1.10.10.10">
    <property type="entry name" value="Winged helix-like DNA-binding domain superfamily/Winged helix DNA-binding domain"/>
    <property type="match status" value="1"/>
</dbReference>
<dbReference type="PANTHER" id="PTHR33204:SF37">
    <property type="entry name" value="HTH-TYPE TRANSCRIPTIONAL REGULATOR YODB"/>
    <property type="match status" value="1"/>
</dbReference>
<evidence type="ECO:0000313" key="6">
    <source>
        <dbReference type="Proteomes" id="UP000321230"/>
    </source>
</evidence>
<dbReference type="InterPro" id="IPR002577">
    <property type="entry name" value="HTH_HxlR"/>
</dbReference>
<dbReference type="EMBL" id="BJUZ01000001">
    <property type="protein sequence ID" value="GEK92326.1"/>
    <property type="molecule type" value="Genomic_DNA"/>
</dbReference>
<evidence type="ECO:0000256" key="3">
    <source>
        <dbReference type="ARBA" id="ARBA00023163"/>
    </source>
</evidence>
<dbReference type="AlphaFoldDB" id="A0A511AW00"/>
<evidence type="ECO:0000259" key="4">
    <source>
        <dbReference type="PROSITE" id="PS51118"/>
    </source>
</evidence>
<keyword evidence="6" id="KW-1185">Reference proteome</keyword>
<dbReference type="InterPro" id="IPR036388">
    <property type="entry name" value="WH-like_DNA-bd_sf"/>
</dbReference>
<name>A0A511AW00_9PROT</name>
<keyword evidence="3" id="KW-0804">Transcription</keyword>
<dbReference type="SUPFAM" id="SSF46785">
    <property type="entry name" value="Winged helix' DNA-binding domain"/>
    <property type="match status" value="1"/>
</dbReference>